<reference evidence="1" key="1">
    <citation type="submission" date="2024-02" db="EMBL/GenBank/DDBJ databases">
        <title>Metagenome Assembled Genome of Zalaria obscura JY119.</title>
        <authorList>
            <person name="Vighnesh L."/>
            <person name="Jagadeeshwari U."/>
            <person name="Venkata Ramana C."/>
            <person name="Sasikala C."/>
        </authorList>
    </citation>
    <scope>NUCLEOTIDE SEQUENCE</scope>
    <source>
        <strain evidence="1">JY119</strain>
    </source>
</reference>
<sequence length="606" mass="66083">MDGESREERDARIRSLWDQLDTRNEGHLDIIALRRGLRKIDHPLKNADSLIEDVLDAADINNDGVVTYDEFRKFVYETERELWSLFRSIDKDQNGKLDKAELKAGFVRAGLAVPNSRLDQFFNDVDTNDDGVIDFEEWRDFLLFMPSNSPGLKAVLSYYQSAVKLTAEGDVSLSDEAIHGLGTKAFLTRSLFGAITQIAFRPTQAYDTMHASTTTSFAPDALESPSSSFDSDDFAQLDATSDSQQSSLYKFWAMLTDFVPDPGYFLAGGLSGVASRTTTAPLDRLKVYLIAQTGVAQEAVNAAKHGAGIQATKHGAHTLINACKDLWAAGGIRSLFAGNGLNVVKVMPESAVKFGSYEAAKRVVAKIEGHGDSKKISSVSQFVAGGVAGMISQAVVYPLDTLKFRMQCETVPGGLRGNRLIWDTAKKMWAHNGIRAFYRGLPMGIAGMFPYASIDLGTFEYLKRTLTARSIKKNGGHEEDAAPGNFTLAIIGGFSGAIGASAVYPMNLLRTRLQSQGTASHPRTYTGIVDVTRKTIQGEGIRGLFKGLTPNLLKVVPAVSITYVVYENTKKALHLKLRIPNDTPKSAPLLYGFLHLDQGGTQEAKS</sequence>
<keyword evidence="2" id="KW-1185">Reference proteome</keyword>
<gene>
    <name evidence="1" type="ORF">M8818_000948</name>
</gene>
<comment type="caution">
    <text evidence="1">The sequence shown here is derived from an EMBL/GenBank/DDBJ whole genome shotgun (WGS) entry which is preliminary data.</text>
</comment>
<name>A0ACC3SLU2_9PEZI</name>
<evidence type="ECO:0000313" key="1">
    <source>
        <dbReference type="EMBL" id="KAK8219216.1"/>
    </source>
</evidence>
<dbReference type="EMBL" id="JAMKPW020000004">
    <property type="protein sequence ID" value="KAK8219216.1"/>
    <property type="molecule type" value="Genomic_DNA"/>
</dbReference>
<dbReference type="Proteomes" id="UP001320706">
    <property type="component" value="Unassembled WGS sequence"/>
</dbReference>
<evidence type="ECO:0000313" key="2">
    <source>
        <dbReference type="Proteomes" id="UP001320706"/>
    </source>
</evidence>
<proteinExistence type="predicted"/>
<organism evidence="1 2">
    <name type="scientific">Zalaria obscura</name>
    <dbReference type="NCBI Taxonomy" id="2024903"/>
    <lineage>
        <taxon>Eukaryota</taxon>
        <taxon>Fungi</taxon>
        <taxon>Dikarya</taxon>
        <taxon>Ascomycota</taxon>
        <taxon>Pezizomycotina</taxon>
        <taxon>Dothideomycetes</taxon>
        <taxon>Dothideomycetidae</taxon>
        <taxon>Dothideales</taxon>
        <taxon>Zalariaceae</taxon>
        <taxon>Zalaria</taxon>
    </lineage>
</organism>
<protein>
    <submittedName>
        <fullName evidence="1">Uncharacterized protein</fullName>
    </submittedName>
</protein>
<accession>A0ACC3SLU2</accession>